<feature type="domain" description="Myb/SANT-like" evidence="3">
    <location>
        <begin position="20"/>
        <end position="114"/>
    </location>
</feature>
<protein>
    <recommendedName>
        <fullName evidence="3">Myb/SANT-like domain-containing protein</fullName>
    </recommendedName>
</protein>
<dbReference type="AlphaFoldDB" id="V7CNZ4"/>
<evidence type="ECO:0000256" key="2">
    <source>
        <dbReference type="SAM" id="MobiDB-lite"/>
    </source>
</evidence>
<keyword evidence="5" id="KW-1185">Reference proteome</keyword>
<evidence type="ECO:0000256" key="1">
    <source>
        <dbReference type="SAM" id="Coils"/>
    </source>
</evidence>
<dbReference type="Proteomes" id="UP000000226">
    <property type="component" value="Chromosome 2"/>
</dbReference>
<dbReference type="PANTHER" id="PTHR46929">
    <property type="entry name" value="EXPRESSED PROTEIN"/>
    <property type="match status" value="1"/>
</dbReference>
<evidence type="ECO:0000259" key="3">
    <source>
        <dbReference type="Pfam" id="PF12776"/>
    </source>
</evidence>
<evidence type="ECO:0000313" key="4">
    <source>
        <dbReference type="EMBL" id="ESW30631.1"/>
    </source>
</evidence>
<proteinExistence type="predicted"/>
<feature type="region of interest" description="Disordered" evidence="2">
    <location>
        <begin position="151"/>
        <end position="246"/>
    </location>
</feature>
<name>V7CNZ4_PHAVU</name>
<dbReference type="EMBL" id="CM002289">
    <property type="protein sequence ID" value="ESW30631.1"/>
    <property type="molecule type" value="Genomic_DNA"/>
</dbReference>
<feature type="compositionally biased region" description="Low complexity" evidence="2">
    <location>
        <begin position="213"/>
        <end position="223"/>
    </location>
</feature>
<accession>V7CNZ4</accession>
<feature type="compositionally biased region" description="Polar residues" evidence="2">
    <location>
        <begin position="160"/>
        <end position="171"/>
    </location>
</feature>
<sequence>MDRGKNVASNSSGSYREFTKWTTKMDLILLNAMIDEVRKGCRIDGSWTTQGYTNIVMALNEAGLSGLKKNNVKNRQKSLKDRWREIHDLFGGLSGFAWNQTTKLFEAEDEVWSELIKAKPSAAKWRFNPIRHYDLMEELWSNDRATGSRVRTARDINSPPDMTNFSVNLGENNMDYIPEQPNFEEADDYVPRSPAPQFQSSDTPLDTPSNTHSMPSAGSMTSSSHKRNRTRNGKSPTEDVDVPPPATRIPEVLDYSRYFSTRRQMVVFEKNFHARAVLPPKVMHTPFFAGPGFEFQNLLNWQGLQPFLGINLPYYEDLVRVFYTNEKITPVGHFAIEICEKMIHIKEIDWMTIAHLQYDGLKLTPGTIPEELNFDRALAVSSMIHEDVKGENLKNVGSLKMNDRLLHYTWVHILCPRGSNYAQLLNEDIFMLWLIKNNVRINWPHYIMQHIIKCRDNKMPLPYANLITRILQVNGIWQLGRPHHAHEEDDEEDELPAQDVEGGQPEEANPTQRELLTQILSSIQNMNTRIDRVDQRMDRIEDTLSDIRRHQGH</sequence>
<feature type="region of interest" description="Disordered" evidence="2">
    <location>
        <begin position="482"/>
        <end position="515"/>
    </location>
</feature>
<reference evidence="5" key="1">
    <citation type="journal article" date="2014" name="Nat. Genet.">
        <title>A reference genome for common bean and genome-wide analysis of dual domestications.</title>
        <authorList>
            <person name="Schmutz J."/>
            <person name="McClean P.E."/>
            <person name="Mamidi S."/>
            <person name="Wu G.A."/>
            <person name="Cannon S.B."/>
            <person name="Grimwood J."/>
            <person name="Jenkins J."/>
            <person name="Shu S."/>
            <person name="Song Q."/>
            <person name="Chavarro C."/>
            <person name="Torres-Torres M."/>
            <person name="Geffroy V."/>
            <person name="Moghaddam S.M."/>
            <person name="Gao D."/>
            <person name="Abernathy B."/>
            <person name="Barry K."/>
            <person name="Blair M."/>
            <person name="Brick M.A."/>
            <person name="Chovatia M."/>
            <person name="Gepts P."/>
            <person name="Goodstein D.M."/>
            <person name="Gonzales M."/>
            <person name="Hellsten U."/>
            <person name="Hyten D.L."/>
            <person name="Jia G."/>
            <person name="Kelly J.D."/>
            <person name="Kudrna D."/>
            <person name="Lee R."/>
            <person name="Richard M.M."/>
            <person name="Miklas P.N."/>
            <person name="Osorno J.M."/>
            <person name="Rodrigues J."/>
            <person name="Thareau V."/>
            <person name="Urrea C.A."/>
            <person name="Wang M."/>
            <person name="Yu Y."/>
            <person name="Zhang M."/>
            <person name="Wing R.A."/>
            <person name="Cregan P.B."/>
            <person name="Rokhsar D.S."/>
            <person name="Jackson S.A."/>
        </authorList>
    </citation>
    <scope>NUCLEOTIDE SEQUENCE [LARGE SCALE GENOMIC DNA]</scope>
    <source>
        <strain evidence="5">cv. G19833</strain>
    </source>
</reference>
<dbReference type="InterPro" id="IPR024752">
    <property type="entry name" value="Myb/SANT-like_dom"/>
</dbReference>
<dbReference type="Gramene" id="ESW30631">
    <property type="protein sequence ID" value="ESW30631"/>
    <property type="gene ID" value="PHAVU_002G169500g"/>
</dbReference>
<feature type="compositionally biased region" description="Polar residues" evidence="2">
    <location>
        <begin position="196"/>
        <end position="212"/>
    </location>
</feature>
<evidence type="ECO:0000313" key="5">
    <source>
        <dbReference type="Proteomes" id="UP000000226"/>
    </source>
</evidence>
<organism evidence="4 5">
    <name type="scientific">Phaseolus vulgaris</name>
    <name type="common">Kidney bean</name>
    <name type="synonym">French bean</name>
    <dbReference type="NCBI Taxonomy" id="3885"/>
    <lineage>
        <taxon>Eukaryota</taxon>
        <taxon>Viridiplantae</taxon>
        <taxon>Streptophyta</taxon>
        <taxon>Embryophyta</taxon>
        <taxon>Tracheophyta</taxon>
        <taxon>Spermatophyta</taxon>
        <taxon>Magnoliopsida</taxon>
        <taxon>eudicotyledons</taxon>
        <taxon>Gunneridae</taxon>
        <taxon>Pentapetalae</taxon>
        <taxon>rosids</taxon>
        <taxon>fabids</taxon>
        <taxon>Fabales</taxon>
        <taxon>Fabaceae</taxon>
        <taxon>Papilionoideae</taxon>
        <taxon>50 kb inversion clade</taxon>
        <taxon>NPAAA clade</taxon>
        <taxon>indigoferoid/millettioid clade</taxon>
        <taxon>Phaseoleae</taxon>
        <taxon>Phaseolus</taxon>
    </lineage>
</organism>
<dbReference type="OrthoDB" id="1734412at2759"/>
<dbReference type="PANTHER" id="PTHR46929:SF4">
    <property type="entry name" value="MYB_SANT-LIKE DOMAIN-CONTAINING PROTEIN"/>
    <property type="match status" value="1"/>
</dbReference>
<gene>
    <name evidence="4" type="ORF">PHAVU_002G169500g</name>
</gene>
<keyword evidence="1" id="KW-0175">Coiled coil</keyword>
<feature type="coiled-coil region" evidence="1">
    <location>
        <begin position="523"/>
        <end position="550"/>
    </location>
</feature>
<dbReference type="SMR" id="V7CNZ4"/>
<dbReference type="Pfam" id="PF12776">
    <property type="entry name" value="Myb_DNA-bind_3"/>
    <property type="match status" value="1"/>
</dbReference>